<evidence type="ECO:0000259" key="3">
    <source>
        <dbReference type="PROSITE" id="PS50893"/>
    </source>
</evidence>
<dbReference type="InterPro" id="IPR003593">
    <property type="entry name" value="AAA+_ATPase"/>
</dbReference>
<keyword evidence="2" id="KW-0067">ATP-binding</keyword>
<evidence type="ECO:0000313" key="5">
    <source>
        <dbReference type="Proteomes" id="UP000033673"/>
    </source>
</evidence>
<accession>A0A0F4NFN5</accession>
<evidence type="ECO:0000256" key="1">
    <source>
        <dbReference type="ARBA" id="ARBA00022741"/>
    </source>
</evidence>
<dbReference type="GO" id="GO:0016887">
    <property type="term" value="F:ATP hydrolysis activity"/>
    <property type="evidence" value="ECO:0007669"/>
    <property type="project" value="InterPro"/>
</dbReference>
<evidence type="ECO:0000313" key="4">
    <source>
        <dbReference type="EMBL" id="KJY81668.1"/>
    </source>
</evidence>
<dbReference type="PROSITE" id="PS00211">
    <property type="entry name" value="ABC_TRANSPORTER_1"/>
    <property type="match status" value="1"/>
</dbReference>
<comment type="caution">
    <text evidence="4">The sequence shown here is derived from an EMBL/GenBank/DDBJ whole genome shotgun (WGS) entry which is preliminary data.</text>
</comment>
<feature type="domain" description="ABC transporter" evidence="3">
    <location>
        <begin position="3"/>
        <end position="233"/>
    </location>
</feature>
<dbReference type="SMART" id="SM00382">
    <property type="entry name" value="AAA"/>
    <property type="match status" value="1"/>
</dbReference>
<dbReference type="InterPro" id="IPR017871">
    <property type="entry name" value="ABC_transporter-like_CS"/>
</dbReference>
<keyword evidence="1" id="KW-0547">Nucleotide-binding</keyword>
<organism evidence="4 5">
    <name type="scientific">Vibrio galatheae</name>
    <dbReference type="NCBI Taxonomy" id="579748"/>
    <lineage>
        <taxon>Bacteria</taxon>
        <taxon>Pseudomonadati</taxon>
        <taxon>Pseudomonadota</taxon>
        <taxon>Gammaproteobacteria</taxon>
        <taxon>Vibrionales</taxon>
        <taxon>Vibrionaceae</taxon>
        <taxon>Vibrio</taxon>
    </lineage>
</organism>
<protein>
    <submittedName>
        <fullName evidence="4">Multidrug ABC transporter ATPase</fullName>
    </submittedName>
</protein>
<keyword evidence="5" id="KW-1185">Reference proteome</keyword>
<dbReference type="CDD" id="cd03230">
    <property type="entry name" value="ABC_DR_subfamily_A"/>
    <property type="match status" value="1"/>
</dbReference>
<dbReference type="PROSITE" id="PS50893">
    <property type="entry name" value="ABC_TRANSPORTER_2"/>
    <property type="match status" value="1"/>
</dbReference>
<evidence type="ECO:0000256" key="2">
    <source>
        <dbReference type="ARBA" id="ARBA00022840"/>
    </source>
</evidence>
<dbReference type="STRING" id="579748.TW81_17315"/>
<gene>
    <name evidence="4" type="ORF">TW81_17315</name>
</gene>
<dbReference type="InterPro" id="IPR003439">
    <property type="entry name" value="ABC_transporter-like_ATP-bd"/>
</dbReference>
<reference evidence="4 5" key="1">
    <citation type="journal article" date="2015" name="BMC Genomics">
        <title>Genome mining reveals unlocked bioactive potential of marine Gram-negative bacteria.</title>
        <authorList>
            <person name="Machado H."/>
            <person name="Sonnenschein E.C."/>
            <person name="Melchiorsen J."/>
            <person name="Gram L."/>
        </authorList>
    </citation>
    <scope>NUCLEOTIDE SEQUENCE [LARGE SCALE GENOMIC DNA]</scope>
    <source>
        <strain evidence="4 5">S2757</strain>
    </source>
</reference>
<dbReference type="InterPro" id="IPR027417">
    <property type="entry name" value="P-loop_NTPase"/>
</dbReference>
<dbReference type="PATRIC" id="fig|579748.3.peg.3573"/>
<dbReference type="EMBL" id="JXXV01000033">
    <property type="protein sequence ID" value="KJY81668.1"/>
    <property type="molecule type" value="Genomic_DNA"/>
</dbReference>
<sequence>MMIQIEALSKSYNEVKALDNLSLTIPSNSIFGLLGPNGAGKTTLMSILNGLLNYDQGNIRFFGQPLSQNLNAIRQRCSLIPQSLAFYDHLTVKENLKFFAGVQGIKAQAFDENFSYAVETNRLTTMLGRKASTLSGGQKRRLNIAIGLLNNPDVLFFDEPTVGIDPESRNDILDSIKDYANDNKTIVYTSHYMPEIEKICDEIAIINEGQILKQGTIDEMVNNHESQQVIVELYPQTHSINELSAFPDTVRVINNQTLLIDTTDALIIGDVLNKLAQNKLKVRNVRYGTTTLESMFIQLTSKERRDV</sequence>
<dbReference type="PANTHER" id="PTHR43582">
    <property type="entry name" value="LINEARMYCIN RESISTANCE ATP-BINDING PROTEIN LNRL"/>
    <property type="match status" value="1"/>
</dbReference>
<dbReference type="PANTHER" id="PTHR43582:SF2">
    <property type="entry name" value="LINEARMYCIN RESISTANCE ATP-BINDING PROTEIN LNRL"/>
    <property type="match status" value="1"/>
</dbReference>
<dbReference type="Gene3D" id="3.40.50.300">
    <property type="entry name" value="P-loop containing nucleotide triphosphate hydrolases"/>
    <property type="match status" value="1"/>
</dbReference>
<name>A0A0F4NFN5_9VIBR</name>
<dbReference type="GO" id="GO:0005524">
    <property type="term" value="F:ATP binding"/>
    <property type="evidence" value="ECO:0007669"/>
    <property type="project" value="UniProtKB-KW"/>
</dbReference>
<dbReference type="AlphaFoldDB" id="A0A0F4NFN5"/>
<dbReference type="Pfam" id="PF00005">
    <property type="entry name" value="ABC_tran"/>
    <property type="match status" value="1"/>
</dbReference>
<dbReference type="Proteomes" id="UP000033673">
    <property type="component" value="Unassembled WGS sequence"/>
</dbReference>
<dbReference type="SUPFAM" id="SSF52540">
    <property type="entry name" value="P-loop containing nucleoside triphosphate hydrolases"/>
    <property type="match status" value="1"/>
</dbReference>
<proteinExistence type="predicted"/>